<name>A0A5C6EDG6_9BACT</name>
<accession>A0A5C6EDG6</accession>
<gene>
    <name evidence="1" type="ORF">Q31b_09270</name>
</gene>
<reference evidence="1 2" key="1">
    <citation type="submission" date="2019-02" db="EMBL/GenBank/DDBJ databases">
        <title>Deep-cultivation of Planctomycetes and their phenomic and genomic characterization uncovers novel biology.</title>
        <authorList>
            <person name="Wiegand S."/>
            <person name="Jogler M."/>
            <person name="Boedeker C."/>
            <person name="Pinto D."/>
            <person name="Vollmers J."/>
            <person name="Rivas-Marin E."/>
            <person name="Kohn T."/>
            <person name="Peeters S.H."/>
            <person name="Heuer A."/>
            <person name="Rast P."/>
            <person name="Oberbeckmann S."/>
            <person name="Bunk B."/>
            <person name="Jeske O."/>
            <person name="Meyerdierks A."/>
            <person name="Storesund J.E."/>
            <person name="Kallscheuer N."/>
            <person name="Luecker S."/>
            <person name="Lage O.M."/>
            <person name="Pohl T."/>
            <person name="Merkel B.J."/>
            <person name="Hornburger P."/>
            <person name="Mueller R.-W."/>
            <person name="Bruemmer F."/>
            <person name="Labrenz M."/>
            <person name="Spormann A.M."/>
            <person name="Op Den Camp H."/>
            <person name="Overmann J."/>
            <person name="Amann R."/>
            <person name="Jetten M.S.M."/>
            <person name="Mascher T."/>
            <person name="Medema M.H."/>
            <person name="Devos D.P."/>
            <person name="Kaster A.-K."/>
            <person name="Ovreas L."/>
            <person name="Rohde M."/>
            <person name="Galperin M.Y."/>
            <person name="Jogler C."/>
        </authorList>
    </citation>
    <scope>NUCLEOTIDE SEQUENCE [LARGE SCALE GENOMIC DNA]</scope>
    <source>
        <strain evidence="1 2">Q31b</strain>
    </source>
</reference>
<comment type="caution">
    <text evidence="1">The sequence shown here is derived from an EMBL/GenBank/DDBJ whole genome shotgun (WGS) entry which is preliminary data.</text>
</comment>
<dbReference type="EMBL" id="SJPY01000001">
    <property type="protein sequence ID" value="TWU45751.1"/>
    <property type="molecule type" value="Genomic_DNA"/>
</dbReference>
<keyword evidence="2" id="KW-1185">Reference proteome</keyword>
<protein>
    <submittedName>
        <fullName evidence="1">Uncharacterized protein</fullName>
    </submittedName>
</protein>
<sequence length="79" mass="8604">MALAVDANESIVQPAVEIGPVLANNSKAPCQYDFLDAKYLSCLPHVLPQLNLEFAADRIIRLSEGGLYDDTISTNICRP</sequence>
<organism evidence="1 2">
    <name type="scientific">Novipirellula aureliae</name>
    <dbReference type="NCBI Taxonomy" id="2527966"/>
    <lineage>
        <taxon>Bacteria</taxon>
        <taxon>Pseudomonadati</taxon>
        <taxon>Planctomycetota</taxon>
        <taxon>Planctomycetia</taxon>
        <taxon>Pirellulales</taxon>
        <taxon>Pirellulaceae</taxon>
        <taxon>Novipirellula</taxon>
    </lineage>
</organism>
<dbReference type="Proteomes" id="UP000315471">
    <property type="component" value="Unassembled WGS sequence"/>
</dbReference>
<evidence type="ECO:0000313" key="2">
    <source>
        <dbReference type="Proteomes" id="UP000315471"/>
    </source>
</evidence>
<proteinExistence type="predicted"/>
<dbReference type="AlphaFoldDB" id="A0A5C6EDG6"/>
<evidence type="ECO:0000313" key="1">
    <source>
        <dbReference type="EMBL" id="TWU45751.1"/>
    </source>
</evidence>